<feature type="chain" id="PRO_5045132033" description="Tetratricopeptide repeat protein" evidence="2">
    <location>
        <begin position="24"/>
        <end position="352"/>
    </location>
</feature>
<reference evidence="3 4" key="1">
    <citation type="submission" date="2022-11" db="EMBL/GenBank/DDBJ databases">
        <title>Minimal conservation of predation-associated metabolite biosynthetic gene clusters underscores biosynthetic potential of Myxococcota including descriptions for ten novel species: Archangium lansinium sp. nov., Myxococcus landrumus sp. nov., Nannocystis bai.</title>
        <authorList>
            <person name="Ahearne A."/>
            <person name="Stevens C."/>
            <person name="Phillips K."/>
        </authorList>
    </citation>
    <scope>NUCLEOTIDE SEQUENCE [LARGE SCALE GENOMIC DNA]</scope>
    <source>
        <strain evidence="3 4">MIWBW</strain>
    </source>
</reference>
<dbReference type="Proteomes" id="UP001207654">
    <property type="component" value="Unassembled WGS sequence"/>
</dbReference>
<gene>
    <name evidence="3" type="ORF">OV287_08715</name>
</gene>
<evidence type="ECO:0000256" key="1">
    <source>
        <dbReference type="SAM" id="MobiDB-lite"/>
    </source>
</evidence>
<dbReference type="RefSeq" id="WP_267533529.1">
    <property type="nucleotide sequence ID" value="NZ_JAPNKA010000001.1"/>
</dbReference>
<keyword evidence="4" id="KW-1185">Reference proteome</keyword>
<feature type="region of interest" description="Disordered" evidence="1">
    <location>
        <begin position="135"/>
        <end position="170"/>
    </location>
</feature>
<evidence type="ECO:0000256" key="2">
    <source>
        <dbReference type="SAM" id="SignalP"/>
    </source>
</evidence>
<dbReference type="EMBL" id="JAPNKA010000001">
    <property type="protein sequence ID" value="MCY1074567.1"/>
    <property type="molecule type" value="Genomic_DNA"/>
</dbReference>
<keyword evidence="2" id="KW-0732">Signal</keyword>
<evidence type="ECO:0008006" key="5">
    <source>
        <dbReference type="Google" id="ProtNLM"/>
    </source>
</evidence>
<accession>A0ABT3ZYS5</accession>
<organism evidence="3 4">
    <name type="scientific">Archangium lansingense</name>
    <dbReference type="NCBI Taxonomy" id="2995310"/>
    <lineage>
        <taxon>Bacteria</taxon>
        <taxon>Pseudomonadati</taxon>
        <taxon>Myxococcota</taxon>
        <taxon>Myxococcia</taxon>
        <taxon>Myxococcales</taxon>
        <taxon>Cystobacterineae</taxon>
        <taxon>Archangiaceae</taxon>
        <taxon>Archangium</taxon>
    </lineage>
</organism>
<sequence length="352" mass="39411">MFHKRIIPVLLFACWTPFLSAHAVEEGTVGAKKEQVVDAKKEGAADPKREGVVTIDMIIHARQNGDYELALELIGRARQRPLGTRALVTLSLYEGILLYEVGRFVESGDAFEMALLIEPDATLPKPVSPKIESHFETVRKKAQQEPSTTSGGKQKPSPRASTNCPSGHIIPPGRTLKAQQLWRLAMMEQMLCLRDIRGGEVARRLSEFKAQVSQAGSPTEWVRAIQEVDQFAKEYAVYPFKADWDHAKSLVPEERWELGDEDQDVALPAAPESPDEEPASLFGCRAAVVPDCERLMRRLLLLQNQISGVASEKQLTARAELLRLGRRVREADTKEKLRATTLDIDTWQSTWH</sequence>
<protein>
    <recommendedName>
        <fullName evidence="5">Tetratricopeptide repeat protein</fullName>
    </recommendedName>
</protein>
<proteinExistence type="predicted"/>
<evidence type="ECO:0000313" key="3">
    <source>
        <dbReference type="EMBL" id="MCY1074567.1"/>
    </source>
</evidence>
<name>A0ABT3ZYS5_9BACT</name>
<feature type="signal peptide" evidence="2">
    <location>
        <begin position="1"/>
        <end position="23"/>
    </location>
</feature>
<comment type="caution">
    <text evidence="3">The sequence shown here is derived from an EMBL/GenBank/DDBJ whole genome shotgun (WGS) entry which is preliminary data.</text>
</comment>
<evidence type="ECO:0000313" key="4">
    <source>
        <dbReference type="Proteomes" id="UP001207654"/>
    </source>
</evidence>